<dbReference type="EMBL" id="UHFA01000002">
    <property type="protein sequence ID" value="SUN36889.1"/>
    <property type="molecule type" value="Genomic_DNA"/>
</dbReference>
<name>A0A380JFF8_STRDO</name>
<evidence type="ECO:0000313" key="1">
    <source>
        <dbReference type="EMBL" id="SUN36889.1"/>
    </source>
</evidence>
<proteinExistence type="predicted"/>
<keyword evidence="2" id="KW-1185">Reference proteome</keyword>
<organism evidence="1 2">
    <name type="scientific">Streptococcus downei MFe28</name>
    <dbReference type="NCBI Taxonomy" id="764290"/>
    <lineage>
        <taxon>Bacteria</taxon>
        <taxon>Bacillati</taxon>
        <taxon>Bacillota</taxon>
        <taxon>Bacilli</taxon>
        <taxon>Lactobacillales</taxon>
        <taxon>Streptococcaceae</taxon>
        <taxon>Streptococcus</taxon>
    </lineage>
</organism>
<accession>A0A380JFF8</accession>
<dbReference type="Proteomes" id="UP000254082">
    <property type="component" value="Unassembled WGS sequence"/>
</dbReference>
<evidence type="ECO:0000313" key="2">
    <source>
        <dbReference type="Proteomes" id="UP000254082"/>
    </source>
</evidence>
<sequence>MCENRTRRFIFFPKKEARVQLTRYKAVKHFE</sequence>
<dbReference type="AlphaFoldDB" id="A0A380JFF8"/>
<protein>
    <submittedName>
        <fullName evidence="1">Uncharacterized protein</fullName>
    </submittedName>
</protein>
<reference evidence="1 2" key="1">
    <citation type="submission" date="2018-06" db="EMBL/GenBank/DDBJ databases">
        <authorList>
            <consortium name="Pathogen Informatics"/>
            <person name="Doyle S."/>
        </authorList>
    </citation>
    <scope>NUCLEOTIDE SEQUENCE [LARGE SCALE GENOMIC DNA]</scope>
    <source>
        <strain evidence="2">NCTC 11391</strain>
    </source>
</reference>
<gene>
    <name evidence="1" type="ORF">NCTC11391_01799</name>
</gene>